<dbReference type="GO" id="GO:0022857">
    <property type="term" value="F:transmembrane transporter activity"/>
    <property type="evidence" value="ECO:0007669"/>
    <property type="project" value="InterPro"/>
</dbReference>
<proteinExistence type="predicted"/>
<dbReference type="PANTHER" id="PTHR11662">
    <property type="entry name" value="SOLUTE CARRIER FAMILY 17"/>
    <property type="match status" value="1"/>
</dbReference>
<dbReference type="PANTHER" id="PTHR11662:SF399">
    <property type="entry name" value="FI19708P1-RELATED"/>
    <property type="match status" value="1"/>
</dbReference>
<keyword evidence="2 5" id="KW-0812">Transmembrane</keyword>
<evidence type="ECO:0000256" key="3">
    <source>
        <dbReference type="ARBA" id="ARBA00022989"/>
    </source>
</evidence>
<evidence type="ECO:0000313" key="6">
    <source>
        <dbReference type="EMBL" id="CAD7452614.1"/>
    </source>
</evidence>
<feature type="transmembrane region" description="Helical" evidence="5">
    <location>
        <begin position="93"/>
        <end position="111"/>
    </location>
</feature>
<keyword evidence="4 5" id="KW-0472">Membrane</keyword>
<dbReference type="SUPFAM" id="SSF103473">
    <property type="entry name" value="MFS general substrate transporter"/>
    <property type="match status" value="1"/>
</dbReference>
<evidence type="ECO:0000256" key="2">
    <source>
        <dbReference type="ARBA" id="ARBA00022692"/>
    </source>
</evidence>
<accession>A0A7R9I9M0</accession>
<dbReference type="InterPro" id="IPR050382">
    <property type="entry name" value="MFS_Na/Anion_cotransporter"/>
</dbReference>
<organism evidence="6">
    <name type="scientific">Timema tahoe</name>
    <dbReference type="NCBI Taxonomy" id="61484"/>
    <lineage>
        <taxon>Eukaryota</taxon>
        <taxon>Metazoa</taxon>
        <taxon>Ecdysozoa</taxon>
        <taxon>Arthropoda</taxon>
        <taxon>Hexapoda</taxon>
        <taxon>Insecta</taxon>
        <taxon>Pterygota</taxon>
        <taxon>Neoptera</taxon>
        <taxon>Polyneoptera</taxon>
        <taxon>Phasmatodea</taxon>
        <taxon>Timematodea</taxon>
        <taxon>Timematoidea</taxon>
        <taxon>Timematidae</taxon>
        <taxon>Timema</taxon>
    </lineage>
</organism>
<dbReference type="Gene3D" id="1.20.120.540">
    <property type="entry name" value="Voltage-gated potassium channels"/>
    <property type="match status" value="1"/>
</dbReference>
<dbReference type="InterPro" id="IPR036259">
    <property type="entry name" value="MFS_trans_sf"/>
</dbReference>
<evidence type="ECO:0000256" key="5">
    <source>
        <dbReference type="SAM" id="Phobius"/>
    </source>
</evidence>
<dbReference type="GO" id="GO:0006820">
    <property type="term" value="P:monoatomic anion transport"/>
    <property type="evidence" value="ECO:0007669"/>
    <property type="project" value="TreeGrafter"/>
</dbReference>
<sequence>MNDPNEKRGSSSRLRCLQKRYIIAIMVSLGIIIQFLIKVSMSVAIVAMVKPTALTFSDSNSTNGRTTDTCPNTATLSNSTSTQVGEFEWSSTLQGFILSAFYYGYITTQIIGGRLGEKYGAKFIMGPGLLAAGIMSLLTPIAARYHVAAFAVVRILTGVFAGNVASLSPMKVGQNRKQTINGIKTERDQLAGRYPRKQHLVNELIRGFGQHLMGPCFLHLRSIGSHVGHSVAYPGS</sequence>
<dbReference type="InterPro" id="IPR011701">
    <property type="entry name" value="MFS"/>
</dbReference>
<gene>
    <name evidence="6" type="ORF">TTEB3V08_LOCUS791</name>
</gene>
<name>A0A7R9I9M0_9NEOP</name>
<dbReference type="AlphaFoldDB" id="A0A7R9I9M0"/>
<evidence type="ECO:0000256" key="1">
    <source>
        <dbReference type="ARBA" id="ARBA00004141"/>
    </source>
</evidence>
<keyword evidence="3 5" id="KW-1133">Transmembrane helix</keyword>
<feature type="transmembrane region" description="Helical" evidence="5">
    <location>
        <begin position="148"/>
        <end position="167"/>
    </location>
</feature>
<dbReference type="GO" id="GO:0016020">
    <property type="term" value="C:membrane"/>
    <property type="evidence" value="ECO:0007669"/>
    <property type="project" value="UniProtKB-SubCell"/>
</dbReference>
<evidence type="ECO:0000256" key="4">
    <source>
        <dbReference type="ARBA" id="ARBA00023136"/>
    </source>
</evidence>
<evidence type="ECO:0008006" key="7">
    <source>
        <dbReference type="Google" id="ProtNLM"/>
    </source>
</evidence>
<dbReference type="EMBL" id="OE000139">
    <property type="protein sequence ID" value="CAD7452614.1"/>
    <property type="molecule type" value="Genomic_DNA"/>
</dbReference>
<comment type="subcellular location">
    <subcellularLocation>
        <location evidence="1">Membrane</location>
        <topology evidence="1">Multi-pass membrane protein</topology>
    </subcellularLocation>
</comment>
<protein>
    <recommendedName>
        <fullName evidence="7">Major facilitator superfamily (MFS) profile domain-containing protein</fullName>
    </recommendedName>
</protein>
<feature type="transmembrane region" description="Helical" evidence="5">
    <location>
        <begin position="21"/>
        <end position="49"/>
    </location>
</feature>
<reference evidence="6" key="1">
    <citation type="submission" date="2020-11" db="EMBL/GenBank/DDBJ databases">
        <authorList>
            <person name="Tran Van P."/>
        </authorList>
    </citation>
    <scope>NUCLEOTIDE SEQUENCE</scope>
</reference>
<dbReference type="Pfam" id="PF07690">
    <property type="entry name" value="MFS_1"/>
    <property type="match status" value="1"/>
</dbReference>
<feature type="transmembrane region" description="Helical" evidence="5">
    <location>
        <begin position="123"/>
        <end position="142"/>
    </location>
</feature>
<dbReference type="InterPro" id="IPR027378">
    <property type="entry name" value="Nucleotide_channel_N"/>
</dbReference>